<dbReference type="GO" id="GO:1990351">
    <property type="term" value="C:transporter complex"/>
    <property type="evidence" value="ECO:0007669"/>
    <property type="project" value="TreeGrafter"/>
</dbReference>
<dbReference type="GO" id="GO:0019867">
    <property type="term" value="C:outer membrane"/>
    <property type="evidence" value="ECO:0007669"/>
    <property type="project" value="InterPro"/>
</dbReference>
<keyword evidence="2" id="KW-0472">Membrane</keyword>
<accession>A0A382K1A6</accession>
<dbReference type="Gene3D" id="3.30.160.150">
    <property type="entry name" value="Lipoprotein like domain"/>
    <property type="match status" value="1"/>
</dbReference>
<dbReference type="InterPro" id="IPR007485">
    <property type="entry name" value="LPS_assembly_LptE"/>
</dbReference>
<reference evidence="4" key="1">
    <citation type="submission" date="2018-05" db="EMBL/GenBank/DDBJ databases">
        <authorList>
            <person name="Lanie J.A."/>
            <person name="Ng W.-L."/>
            <person name="Kazmierczak K.M."/>
            <person name="Andrzejewski T.M."/>
            <person name="Davidsen T.M."/>
            <person name="Wayne K.J."/>
            <person name="Tettelin H."/>
            <person name="Glass J.I."/>
            <person name="Rusch D."/>
            <person name="Podicherti R."/>
            <person name="Tsui H.-C.T."/>
            <person name="Winkler M.E."/>
        </authorList>
    </citation>
    <scope>NUCLEOTIDE SEQUENCE</scope>
</reference>
<organism evidence="4">
    <name type="scientific">marine metagenome</name>
    <dbReference type="NCBI Taxonomy" id="408172"/>
    <lineage>
        <taxon>unclassified sequences</taxon>
        <taxon>metagenomes</taxon>
        <taxon>ecological metagenomes</taxon>
    </lineage>
</organism>
<evidence type="ECO:0008006" key="5">
    <source>
        <dbReference type="Google" id="ProtNLM"/>
    </source>
</evidence>
<feature type="non-terminal residue" evidence="4">
    <location>
        <position position="120"/>
    </location>
</feature>
<evidence type="ECO:0000256" key="1">
    <source>
        <dbReference type="ARBA" id="ARBA00022729"/>
    </source>
</evidence>
<proteinExistence type="predicted"/>
<evidence type="ECO:0000256" key="2">
    <source>
        <dbReference type="ARBA" id="ARBA00023136"/>
    </source>
</evidence>
<keyword evidence="3" id="KW-0998">Cell outer membrane</keyword>
<dbReference type="GO" id="GO:0001530">
    <property type="term" value="F:lipopolysaccharide binding"/>
    <property type="evidence" value="ECO:0007669"/>
    <property type="project" value="TreeGrafter"/>
</dbReference>
<dbReference type="GO" id="GO:0043165">
    <property type="term" value="P:Gram-negative-bacterium-type cell outer membrane assembly"/>
    <property type="evidence" value="ECO:0007669"/>
    <property type="project" value="InterPro"/>
</dbReference>
<sequence length="120" mass="13988">MTSLTLLGCGFELQNTVNFAGKFETLYIQTADPYTVFYRTIRRQMLSHGVEIVTESVNVDYALIIHQDESNQRTLSVSGRNTPREYEVYYLVKWSLVKGNQVIIQPMTSNKYQDYTFDQR</sequence>
<gene>
    <name evidence="4" type="ORF">METZ01_LOCUS270640</name>
</gene>
<protein>
    <recommendedName>
        <fullName evidence="5">DUF4136 domain-containing protein</fullName>
    </recommendedName>
</protein>
<evidence type="ECO:0000256" key="3">
    <source>
        <dbReference type="ARBA" id="ARBA00023237"/>
    </source>
</evidence>
<name>A0A382K1A6_9ZZZZ</name>
<keyword evidence="1" id="KW-0732">Signal</keyword>
<dbReference type="Pfam" id="PF04390">
    <property type="entry name" value="LptE"/>
    <property type="match status" value="1"/>
</dbReference>
<dbReference type="PANTHER" id="PTHR38098">
    <property type="entry name" value="LPS-ASSEMBLY LIPOPROTEIN LPTE"/>
    <property type="match status" value="1"/>
</dbReference>
<dbReference type="GO" id="GO:0015920">
    <property type="term" value="P:lipopolysaccharide transport"/>
    <property type="evidence" value="ECO:0007669"/>
    <property type="project" value="TreeGrafter"/>
</dbReference>
<dbReference type="PANTHER" id="PTHR38098:SF1">
    <property type="entry name" value="LPS-ASSEMBLY LIPOPROTEIN LPTE"/>
    <property type="match status" value="1"/>
</dbReference>
<evidence type="ECO:0000313" key="4">
    <source>
        <dbReference type="EMBL" id="SVC17786.1"/>
    </source>
</evidence>
<dbReference type="EMBL" id="UINC01077558">
    <property type="protein sequence ID" value="SVC17786.1"/>
    <property type="molecule type" value="Genomic_DNA"/>
</dbReference>
<dbReference type="AlphaFoldDB" id="A0A382K1A6"/>